<dbReference type="Proteomes" id="UP000503264">
    <property type="component" value="Chromosome"/>
</dbReference>
<protein>
    <recommendedName>
        <fullName evidence="3">HDOD domain-containing protein</fullName>
    </recommendedName>
</protein>
<dbReference type="EMBL" id="CP012542">
    <property type="protein sequence ID" value="QCD45297.1"/>
    <property type="molecule type" value="Genomic_DNA"/>
</dbReference>
<reference evidence="1 2" key="1">
    <citation type="submission" date="2016-07" db="EMBL/GenBank/DDBJ databases">
        <title>Comparative genomics of the Campylobacter concisus group.</title>
        <authorList>
            <person name="Miller W.G."/>
            <person name="Yee E."/>
            <person name="Chapman M.H."/>
            <person name="Huynh S."/>
            <person name="Bono J.L."/>
            <person name="On S.L.W."/>
            <person name="StLeger J."/>
            <person name="Foster G."/>
            <person name="Parker C.T."/>
        </authorList>
    </citation>
    <scope>NUCLEOTIDE SEQUENCE [LARGE SCALE GENOMIC DNA]</scope>
    <source>
        <strain evidence="1 2">CCUG 21559</strain>
    </source>
</reference>
<accession>A0A6G5QI92</accession>
<evidence type="ECO:0008006" key="3">
    <source>
        <dbReference type="Google" id="ProtNLM"/>
    </source>
</evidence>
<gene>
    <name evidence="1" type="ORF">CMUC_1538</name>
</gene>
<organism evidence="1 2">
    <name type="scientific">Campylobacter mucosalis CCUG 21559</name>
    <dbReference type="NCBI Taxonomy" id="1032067"/>
    <lineage>
        <taxon>Bacteria</taxon>
        <taxon>Pseudomonadati</taxon>
        <taxon>Campylobacterota</taxon>
        <taxon>Epsilonproteobacteria</taxon>
        <taxon>Campylobacterales</taxon>
        <taxon>Campylobacteraceae</taxon>
        <taxon>Campylobacter</taxon>
    </lineage>
</organism>
<name>A0A6G5QI92_9BACT</name>
<sequence length="248" mass="28371">MLSKSQIDKIIEHIGFVPENIKQVKALMSAKKPKEAIGLLALDREFVIYFLTMLRNADFYVDIGSKDVRIIAEQLDVNLLNSIIDSYALFLKFPKKCEIFDISTIKLVELNAKILCHWDKILTQIRYRSARNSSLASLMMLNILLAELVFVSFVNSVDGILDICDISYDEIFEKMYSQGLFFTTALMLDFNLKTLPPSEKNIVEYFKILICYEISQPGFCSAGFDKIFNLSAVADTQMLVEFKRALVR</sequence>
<evidence type="ECO:0000313" key="2">
    <source>
        <dbReference type="Proteomes" id="UP000503264"/>
    </source>
</evidence>
<dbReference type="AlphaFoldDB" id="A0A6G5QI92"/>
<keyword evidence="2" id="KW-1185">Reference proteome</keyword>
<evidence type="ECO:0000313" key="1">
    <source>
        <dbReference type="EMBL" id="QCD45297.1"/>
    </source>
</evidence>
<proteinExistence type="predicted"/>